<evidence type="ECO:0000259" key="7">
    <source>
        <dbReference type="Pfam" id="PF22924"/>
    </source>
</evidence>
<keyword evidence="3" id="KW-0285">Flavoprotein</keyword>
<dbReference type="PATRIC" id="fig|452652.3.peg.5817"/>
<keyword evidence="5" id="KW-0560">Oxidoreductase</keyword>
<accession>E4N3U8</accession>
<dbReference type="eggNOG" id="COG1960">
    <property type="taxonomic scope" value="Bacteria"/>
</dbReference>
<keyword evidence="9" id="KW-1185">Reference proteome</keyword>
<dbReference type="Pfam" id="PF01756">
    <property type="entry name" value="ACOX"/>
    <property type="match status" value="1"/>
</dbReference>
<dbReference type="InterPro" id="IPR009100">
    <property type="entry name" value="AcylCoA_DH/oxidase_NM_dom_sf"/>
</dbReference>
<feature type="domain" description="Acyl-CoA oxidase C-terminal" evidence="6">
    <location>
        <begin position="444"/>
        <end position="583"/>
    </location>
</feature>
<keyword evidence="4" id="KW-0274">FAD</keyword>
<evidence type="ECO:0000256" key="5">
    <source>
        <dbReference type="ARBA" id="ARBA00023002"/>
    </source>
</evidence>
<feature type="domain" description="Acyl-CoA oxidase C-alpha1" evidence="7">
    <location>
        <begin position="279"/>
        <end position="425"/>
    </location>
</feature>
<comment type="similarity">
    <text evidence="2">Belongs to the acyl-CoA oxidase family.</text>
</comment>
<evidence type="ECO:0000259" key="6">
    <source>
        <dbReference type="Pfam" id="PF01756"/>
    </source>
</evidence>
<comment type="cofactor">
    <cofactor evidence="1">
        <name>FAD</name>
        <dbReference type="ChEBI" id="CHEBI:57692"/>
    </cofactor>
</comment>
<dbReference type="Gene3D" id="2.40.110.10">
    <property type="entry name" value="Butyryl-CoA Dehydrogenase, subunit A, domain 2"/>
    <property type="match status" value="1"/>
</dbReference>
<dbReference type="SUPFAM" id="SSF56645">
    <property type="entry name" value="Acyl-CoA dehydrogenase NM domain-like"/>
    <property type="match status" value="1"/>
</dbReference>
<organism evidence="8 9">
    <name type="scientific">Kitasatospora setae (strain ATCC 33774 / DSM 43861 / JCM 3304 / KCC A-0304 / NBRC 14216 / KM-6054)</name>
    <name type="common">Streptomyces setae</name>
    <dbReference type="NCBI Taxonomy" id="452652"/>
    <lineage>
        <taxon>Bacteria</taxon>
        <taxon>Bacillati</taxon>
        <taxon>Actinomycetota</taxon>
        <taxon>Actinomycetes</taxon>
        <taxon>Kitasatosporales</taxon>
        <taxon>Streptomycetaceae</taxon>
        <taxon>Kitasatospora</taxon>
    </lineage>
</organism>
<evidence type="ECO:0000256" key="1">
    <source>
        <dbReference type="ARBA" id="ARBA00001974"/>
    </source>
</evidence>
<dbReference type="RefSeq" id="WP_014138876.1">
    <property type="nucleotide sequence ID" value="NC_016109.1"/>
</dbReference>
<dbReference type="GO" id="GO:0005504">
    <property type="term" value="F:fatty acid binding"/>
    <property type="evidence" value="ECO:0007669"/>
    <property type="project" value="TreeGrafter"/>
</dbReference>
<dbReference type="PANTHER" id="PTHR10909">
    <property type="entry name" value="ELECTRON TRANSPORT OXIDOREDUCTASE"/>
    <property type="match status" value="1"/>
</dbReference>
<dbReference type="KEGG" id="ksk:KSE_58080"/>
<dbReference type="InterPro" id="IPR012258">
    <property type="entry name" value="Acyl-CoA_oxidase"/>
</dbReference>
<dbReference type="GO" id="GO:0055088">
    <property type="term" value="P:lipid homeostasis"/>
    <property type="evidence" value="ECO:0007669"/>
    <property type="project" value="TreeGrafter"/>
</dbReference>
<dbReference type="Proteomes" id="UP000007076">
    <property type="component" value="Chromosome"/>
</dbReference>
<dbReference type="InterPro" id="IPR046373">
    <property type="entry name" value="Acyl-CoA_Oxase/DH_mid-dom_sf"/>
</dbReference>
<dbReference type="EMBL" id="AP010968">
    <property type="protein sequence ID" value="BAJ31579.1"/>
    <property type="molecule type" value="Genomic_DNA"/>
</dbReference>
<dbReference type="STRING" id="452652.KSE_58080"/>
<sequence length="602" mass="63666">MSTTVHALTALLRGPHPQHHEEFARLVAGPAFDPGPAGEGAAETAARAYGRLALISRHVHPARNLLGDVHRLTALHEWAALVDGTLFTVMTTHLNLALGSIVQQAADRPELADTVEELEELRAVGVFVATELGYGNNLVTLETRARFDPAAGGFVLTTPSARARKYMPNTCLNGIPKVGVVLARALVDGRDCGVFPFLLRLSDGERPTEGVHLAALPDKPGLALDNAVTSFHDVRLPLAAMLAEERLTLARTGTLDAPLHRKVTRFLGAIESIQGGKLCLAAGSAAMARAATALAVRYAHQRLTFAPGRGQVPLAAYRTHQRALVRCVAASYATTFLVGEAKDALARERSAGDRLSDALVRQIAVTKALTTWTAREVLQTCRERCGAQGLFSLNRIADYLAVNEGAITAEGDNEVIMIKAGRQLLAAATDSAAPDAPGTGLLPLLAAREAVLRERTTAALEADERSGGSVFDAWNAGVGAVRDLATAHGRARALAATTRAAAACADPLGLELLGLLAESWALDDLAEHTGWYLGAKLLDAEQAAGLDARQGAVTARLAPHLPLLAEAFALPDQVLRSPLASPDYLRAVEDWVRTTPGAREAR</sequence>
<dbReference type="Pfam" id="PF22924">
    <property type="entry name" value="ACOX_C_alpha1"/>
    <property type="match status" value="1"/>
</dbReference>
<evidence type="ECO:0000313" key="8">
    <source>
        <dbReference type="EMBL" id="BAJ31579.1"/>
    </source>
</evidence>
<protein>
    <submittedName>
        <fullName evidence="8">Putative acyl-CoA oxidase</fullName>
    </submittedName>
</protein>
<dbReference type="HOGENOM" id="CLU_014629_5_0_11"/>
<proteinExistence type="inferred from homology"/>
<evidence type="ECO:0000313" key="9">
    <source>
        <dbReference type="Proteomes" id="UP000007076"/>
    </source>
</evidence>
<dbReference type="GO" id="GO:0071949">
    <property type="term" value="F:FAD binding"/>
    <property type="evidence" value="ECO:0007669"/>
    <property type="project" value="InterPro"/>
</dbReference>
<dbReference type="InterPro" id="IPR036250">
    <property type="entry name" value="AcylCo_DH-like_C"/>
</dbReference>
<evidence type="ECO:0000256" key="4">
    <source>
        <dbReference type="ARBA" id="ARBA00022827"/>
    </source>
</evidence>
<dbReference type="InterPro" id="IPR002655">
    <property type="entry name" value="Acyl-CoA_oxidase_C"/>
</dbReference>
<dbReference type="SUPFAM" id="SSF47203">
    <property type="entry name" value="Acyl-CoA dehydrogenase C-terminal domain-like"/>
    <property type="match status" value="2"/>
</dbReference>
<gene>
    <name evidence="8" type="ordered locus">KSE_58080</name>
</gene>
<name>E4N3U8_KITSK</name>
<reference evidence="8 9" key="1">
    <citation type="journal article" date="2010" name="DNA Res.">
        <title>Genome sequence of Kitasatospora setae NBRC 14216T: an evolutionary snapshot of the family Streptomycetaceae.</title>
        <authorList>
            <person name="Ichikawa N."/>
            <person name="Oguchi A."/>
            <person name="Ikeda H."/>
            <person name="Ishikawa J."/>
            <person name="Kitani S."/>
            <person name="Watanabe Y."/>
            <person name="Nakamura S."/>
            <person name="Katano Y."/>
            <person name="Kishi E."/>
            <person name="Sasagawa M."/>
            <person name="Ankai A."/>
            <person name="Fukui S."/>
            <person name="Hashimoto Y."/>
            <person name="Kamata S."/>
            <person name="Otoguro M."/>
            <person name="Tanikawa S."/>
            <person name="Nihira T."/>
            <person name="Horinouchi S."/>
            <person name="Ohnishi Y."/>
            <person name="Hayakawa M."/>
            <person name="Kuzuyama T."/>
            <person name="Arisawa A."/>
            <person name="Nomoto F."/>
            <person name="Miura H."/>
            <person name="Takahashi Y."/>
            <person name="Fujita N."/>
        </authorList>
    </citation>
    <scope>NUCLEOTIDE SEQUENCE [LARGE SCALE GENOMIC DNA]</scope>
    <source>
        <strain evidence="9">ATCC 33774 / DSM 43861 / JCM 3304 / KCC A-0304 / NBRC 14216 / KM-6054</strain>
    </source>
</reference>
<dbReference type="PANTHER" id="PTHR10909:SF382">
    <property type="entry name" value="ACYL-COENZYME A OXIDASE"/>
    <property type="match status" value="1"/>
</dbReference>
<dbReference type="GO" id="GO:0033540">
    <property type="term" value="P:fatty acid beta-oxidation using acyl-CoA oxidase"/>
    <property type="evidence" value="ECO:0007669"/>
    <property type="project" value="TreeGrafter"/>
</dbReference>
<evidence type="ECO:0000256" key="2">
    <source>
        <dbReference type="ARBA" id="ARBA00006288"/>
    </source>
</evidence>
<evidence type="ECO:0000256" key="3">
    <source>
        <dbReference type="ARBA" id="ARBA00022630"/>
    </source>
</evidence>
<dbReference type="GO" id="GO:0003997">
    <property type="term" value="F:acyl-CoA oxidase activity"/>
    <property type="evidence" value="ECO:0007669"/>
    <property type="project" value="InterPro"/>
</dbReference>
<dbReference type="Gene3D" id="1.20.140.10">
    <property type="entry name" value="Butyryl-CoA Dehydrogenase, subunit A, domain 3"/>
    <property type="match status" value="2"/>
</dbReference>
<dbReference type="InterPro" id="IPR055060">
    <property type="entry name" value="ACOX_C_alpha1"/>
</dbReference>
<dbReference type="AlphaFoldDB" id="E4N3U8"/>